<keyword evidence="10" id="KW-0131">Cell cycle</keyword>
<evidence type="ECO:0000256" key="4">
    <source>
        <dbReference type="ARBA" id="ARBA00016065"/>
    </source>
</evidence>
<dbReference type="GO" id="GO:0051301">
    <property type="term" value="P:cell division"/>
    <property type="evidence" value="ECO:0007669"/>
    <property type="project" value="UniProtKB-KW"/>
</dbReference>
<dbReference type="InterPro" id="IPR022816">
    <property type="entry name" value="Condensin_barren_su2"/>
</dbReference>
<comment type="caution">
    <text evidence="12">The sequence shown here is derived from an EMBL/GenBank/DDBJ whole genome shotgun (WGS) entry which is preliminary data.</text>
</comment>
<dbReference type="Pfam" id="PF05786">
    <property type="entry name" value="Cnd2"/>
    <property type="match status" value="2"/>
</dbReference>
<dbReference type="GO" id="GO:0000796">
    <property type="term" value="C:condensin complex"/>
    <property type="evidence" value="ECO:0007669"/>
    <property type="project" value="InterPro"/>
</dbReference>
<sequence length="691" mass="79043">MHTSTPVVENSKSLRRSVLLRDVTNSVASNKRRLSNIVNQSLTVQTEVDDELERSMRRNEAEIQRRLSSIGSPKSPQILNEKEIRDHFQICLKMYAENKISSKNAWNLKIIDYMRTVLYSQGLNKDSLQVAGTSLDVSAKIYGIRVDDIHTEILKLASNMARVNAQRDLENNEEGAEDDNGAENDEDGDKENAGPKKKKKRRMFTGQKMTVAKDPKSLLADIPKLESVFFQTRMNLESSSVDNLFTNKFPMNHSRYKFMLLSKENAWPSYDKKDSNINFETKYPFKISEIKNFKVCIPFADFEIDEWDPDQEAALAAEKPLANGEINEEVVYDAEGIPIPELDGSIHDVFANGAEENHYESSEEEEESHKVGQDVVLTKKVAHIIDFKPGKNGLQADEYCYSNAIDLMGGKLITQVWAGPSHWKLKYVRRIISRFSGQPEKQVNKTVKKTKIQPTLIDFNVDIPPFNKTKYKPKRIRIDECPLKCTLPQVTHFENNRYRSLMLKPVFLKVDRHTDKEDGEDPEVKPYNYENPNDSLYCSQIGVDNGCGADDDGDDFQNEEEIAALPQHNFQGENLIAVPELVPKTYIPYALQAKKMDMKKLKVAVWKTLVSNKTNEMISDDNMYQKDVDKKKFSEVYKEVPSRITDKMQQELSCPLAFVALLHLCNEQNLLLTGQSDLHDFTIEQVKCFQP</sequence>
<dbReference type="AlphaFoldDB" id="A0A8K0DDL3"/>
<dbReference type="GO" id="GO:0007076">
    <property type="term" value="P:mitotic chromosome condensation"/>
    <property type="evidence" value="ECO:0007669"/>
    <property type="project" value="InterPro"/>
</dbReference>
<dbReference type="PANTHER" id="PTHR13108">
    <property type="entry name" value="CONDENSIN COMPLEX SUBUNIT 2"/>
    <property type="match status" value="1"/>
</dbReference>
<dbReference type="OrthoDB" id="362021at2759"/>
<proteinExistence type="inferred from homology"/>
<evidence type="ECO:0000256" key="10">
    <source>
        <dbReference type="ARBA" id="ARBA00023306"/>
    </source>
</evidence>
<evidence type="ECO:0000256" key="11">
    <source>
        <dbReference type="SAM" id="MobiDB-lite"/>
    </source>
</evidence>
<evidence type="ECO:0000256" key="5">
    <source>
        <dbReference type="ARBA" id="ARBA00022454"/>
    </source>
</evidence>
<organism evidence="12 13">
    <name type="scientific">Ignelater luminosus</name>
    <name type="common">Cucubano</name>
    <name type="synonym">Pyrophorus luminosus</name>
    <dbReference type="NCBI Taxonomy" id="2038154"/>
    <lineage>
        <taxon>Eukaryota</taxon>
        <taxon>Metazoa</taxon>
        <taxon>Ecdysozoa</taxon>
        <taxon>Arthropoda</taxon>
        <taxon>Hexapoda</taxon>
        <taxon>Insecta</taxon>
        <taxon>Pterygota</taxon>
        <taxon>Neoptera</taxon>
        <taxon>Endopterygota</taxon>
        <taxon>Coleoptera</taxon>
        <taxon>Polyphaga</taxon>
        <taxon>Elateriformia</taxon>
        <taxon>Elateroidea</taxon>
        <taxon>Elateridae</taxon>
        <taxon>Agrypninae</taxon>
        <taxon>Pyrophorini</taxon>
        <taxon>Ignelater</taxon>
    </lineage>
</organism>
<feature type="region of interest" description="Disordered" evidence="11">
    <location>
        <begin position="170"/>
        <end position="206"/>
    </location>
</feature>
<keyword evidence="9" id="KW-0226">DNA condensation</keyword>
<protein>
    <recommendedName>
        <fullName evidence="4">Condensin complex subunit 2</fullName>
    </recommendedName>
</protein>
<dbReference type="PANTHER" id="PTHR13108:SF9">
    <property type="entry name" value="CONDENSIN COMPLEX SUBUNIT 2"/>
    <property type="match status" value="1"/>
</dbReference>
<keyword evidence="5" id="KW-0158">Chromosome</keyword>
<feature type="compositionally biased region" description="Acidic residues" evidence="11">
    <location>
        <begin position="171"/>
        <end position="189"/>
    </location>
</feature>
<dbReference type="GO" id="GO:0005737">
    <property type="term" value="C:cytoplasm"/>
    <property type="evidence" value="ECO:0007669"/>
    <property type="project" value="UniProtKB-SubCell"/>
</dbReference>
<keyword evidence="7" id="KW-0132">Cell division</keyword>
<evidence type="ECO:0000313" key="12">
    <source>
        <dbReference type="EMBL" id="KAF2898780.1"/>
    </source>
</evidence>
<name>A0A8K0DDL3_IGNLU</name>
<evidence type="ECO:0000256" key="1">
    <source>
        <dbReference type="ARBA" id="ARBA00004286"/>
    </source>
</evidence>
<keyword evidence="6" id="KW-0963">Cytoplasm</keyword>
<evidence type="ECO:0000256" key="9">
    <source>
        <dbReference type="ARBA" id="ARBA00023067"/>
    </source>
</evidence>
<comment type="similarity">
    <text evidence="3">Belongs to the CND2 (condensin subunit 2) family.</text>
</comment>
<evidence type="ECO:0000256" key="3">
    <source>
        <dbReference type="ARBA" id="ARBA00009471"/>
    </source>
</evidence>
<accession>A0A8K0DDL3</accession>
<dbReference type="Proteomes" id="UP000801492">
    <property type="component" value="Unassembled WGS sequence"/>
</dbReference>
<evidence type="ECO:0000256" key="6">
    <source>
        <dbReference type="ARBA" id="ARBA00022490"/>
    </source>
</evidence>
<evidence type="ECO:0000256" key="7">
    <source>
        <dbReference type="ARBA" id="ARBA00022618"/>
    </source>
</evidence>
<keyword evidence="13" id="KW-1185">Reference proteome</keyword>
<evidence type="ECO:0000313" key="13">
    <source>
        <dbReference type="Proteomes" id="UP000801492"/>
    </source>
</evidence>
<dbReference type="GO" id="GO:0003682">
    <property type="term" value="F:chromatin binding"/>
    <property type="evidence" value="ECO:0007669"/>
    <property type="project" value="TreeGrafter"/>
</dbReference>
<reference evidence="12" key="1">
    <citation type="submission" date="2019-08" db="EMBL/GenBank/DDBJ databases">
        <title>The genome of the North American firefly Photinus pyralis.</title>
        <authorList>
            <consortium name="Photinus pyralis genome working group"/>
            <person name="Fallon T.R."/>
            <person name="Sander Lower S.E."/>
            <person name="Weng J.-K."/>
        </authorList>
    </citation>
    <scope>NUCLEOTIDE SEQUENCE</scope>
    <source>
        <strain evidence="12">TRF0915ILg1</strain>
        <tissue evidence="12">Whole body</tissue>
    </source>
</reference>
<gene>
    <name evidence="12" type="ORF">ILUMI_07393</name>
</gene>
<evidence type="ECO:0000256" key="8">
    <source>
        <dbReference type="ARBA" id="ARBA00022776"/>
    </source>
</evidence>
<keyword evidence="8" id="KW-0498">Mitosis</keyword>
<evidence type="ECO:0000256" key="2">
    <source>
        <dbReference type="ARBA" id="ARBA00004496"/>
    </source>
</evidence>
<comment type="subcellular location">
    <subcellularLocation>
        <location evidence="1">Chromosome</location>
    </subcellularLocation>
    <subcellularLocation>
        <location evidence="2">Cytoplasm</location>
    </subcellularLocation>
</comment>
<dbReference type="EMBL" id="VTPC01003268">
    <property type="protein sequence ID" value="KAF2898780.1"/>
    <property type="molecule type" value="Genomic_DNA"/>
</dbReference>